<organism evidence="4 5">
    <name type="scientific">Plutella xylostella</name>
    <name type="common">Diamondback moth</name>
    <name type="synonym">Plutella maculipennis</name>
    <dbReference type="NCBI Taxonomy" id="51655"/>
    <lineage>
        <taxon>Eukaryota</taxon>
        <taxon>Metazoa</taxon>
        <taxon>Ecdysozoa</taxon>
        <taxon>Arthropoda</taxon>
        <taxon>Hexapoda</taxon>
        <taxon>Insecta</taxon>
        <taxon>Pterygota</taxon>
        <taxon>Neoptera</taxon>
        <taxon>Endopterygota</taxon>
        <taxon>Lepidoptera</taxon>
        <taxon>Glossata</taxon>
        <taxon>Ditrysia</taxon>
        <taxon>Yponomeutoidea</taxon>
        <taxon>Plutellidae</taxon>
        <taxon>Plutella</taxon>
    </lineage>
</organism>
<evidence type="ECO:0000313" key="5">
    <source>
        <dbReference type="Proteomes" id="UP000653454"/>
    </source>
</evidence>
<dbReference type="AlphaFoldDB" id="A0A8S4E1K0"/>
<dbReference type="Gene3D" id="2.30.42.10">
    <property type="match status" value="1"/>
</dbReference>
<protein>
    <submittedName>
        <fullName evidence="4">(diamondback moth) hypothetical protein</fullName>
    </submittedName>
</protein>
<feature type="region of interest" description="Disordered" evidence="1">
    <location>
        <begin position="1"/>
        <end position="84"/>
    </location>
</feature>
<dbReference type="InterPro" id="IPR036034">
    <property type="entry name" value="PDZ_sf"/>
</dbReference>
<feature type="compositionally biased region" description="Pro residues" evidence="1">
    <location>
        <begin position="314"/>
        <end position="346"/>
    </location>
</feature>
<evidence type="ECO:0000259" key="2">
    <source>
        <dbReference type="PROSITE" id="PS50010"/>
    </source>
</evidence>
<evidence type="ECO:0000259" key="3">
    <source>
        <dbReference type="PROSITE" id="PS50106"/>
    </source>
</evidence>
<dbReference type="GO" id="GO:0005085">
    <property type="term" value="F:guanyl-nucleotide exchange factor activity"/>
    <property type="evidence" value="ECO:0007669"/>
    <property type="project" value="InterPro"/>
</dbReference>
<dbReference type="GO" id="GO:0005886">
    <property type="term" value="C:plasma membrane"/>
    <property type="evidence" value="ECO:0007669"/>
    <property type="project" value="TreeGrafter"/>
</dbReference>
<dbReference type="Proteomes" id="UP000653454">
    <property type="component" value="Unassembled WGS sequence"/>
</dbReference>
<feature type="compositionally biased region" description="Low complexity" evidence="1">
    <location>
        <begin position="347"/>
        <end position="357"/>
    </location>
</feature>
<dbReference type="SUPFAM" id="SSF48065">
    <property type="entry name" value="DBL homology domain (DH-domain)"/>
    <property type="match status" value="1"/>
</dbReference>
<feature type="compositionally biased region" description="Polar residues" evidence="1">
    <location>
        <begin position="830"/>
        <end position="847"/>
    </location>
</feature>
<dbReference type="PROSITE" id="PS50010">
    <property type="entry name" value="DH_2"/>
    <property type="match status" value="1"/>
</dbReference>
<dbReference type="PANTHER" id="PTHR46848:SF1">
    <property type="entry name" value="REGULATOR OF G-PROTEIN SIGNALING 3"/>
    <property type="match status" value="1"/>
</dbReference>
<evidence type="ECO:0000313" key="4">
    <source>
        <dbReference type="EMBL" id="CAG9109806.1"/>
    </source>
</evidence>
<feature type="region of interest" description="Disordered" evidence="1">
    <location>
        <begin position="804"/>
        <end position="884"/>
    </location>
</feature>
<dbReference type="InterPro" id="IPR035899">
    <property type="entry name" value="DBL_dom_sf"/>
</dbReference>
<dbReference type="Gene3D" id="1.20.900.10">
    <property type="entry name" value="Dbl homology (DH) domain"/>
    <property type="match status" value="1"/>
</dbReference>
<dbReference type="Gene3D" id="2.30.29.30">
    <property type="entry name" value="Pleckstrin-homology domain (PH domain)/Phosphotyrosine-binding domain (PTB)"/>
    <property type="match status" value="1"/>
</dbReference>
<dbReference type="Pfam" id="PF00621">
    <property type="entry name" value="RhoGEF"/>
    <property type="match status" value="1"/>
</dbReference>
<reference evidence="4" key="1">
    <citation type="submission" date="2020-11" db="EMBL/GenBank/DDBJ databases">
        <authorList>
            <person name="Whiteford S."/>
        </authorList>
    </citation>
    <scope>NUCLEOTIDE SEQUENCE</scope>
</reference>
<name>A0A8S4E1K0_PLUXY</name>
<dbReference type="InterPro" id="IPR011993">
    <property type="entry name" value="PH-like_dom_sf"/>
</dbReference>
<feature type="domain" description="PDZ" evidence="3">
    <location>
        <begin position="228"/>
        <end position="306"/>
    </location>
</feature>
<dbReference type="PROSITE" id="PS50106">
    <property type="entry name" value="PDZ"/>
    <property type="match status" value="1"/>
</dbReference>
<feature type="compositionally biased region" description="Polar residues" evidence="1">
    <location>
        <begin position="1"/>
        <end position="10"/>
    </location>
</feature>
<feature type="compositionally biased region" description="Basic and acidic residues" evidence="1">
    <location>
        <begin position="848"/>
        <end position="864"/>
    </location>
</feature>
<dbReference type="SUPFAM" id="SSF50729">
    <property type="entry name" value="PH domain-like"/>
    <property type="match status" value="1"/>
</dbReference>
<dbReference type="InterPro" id="IPR000219">
    <property type="entry name" value="DH_dom"/>
</dbReference>
<sequence>MSFVSQTVAGLSQARAREPPAPPRQHCAHQHAQRQLGAQLSRKNSLPEWDPPEPRARKNSLPADILDRVTGSGSPSVRDSPPILEEERSEFLGCVSFPLKDAVKGDLSGTYFLQSQVSGPRGQEGRGQDRCPRDGSVTDGRQKMATDNVEGTSTNDDSAKENHYDKGLASNCTGSVVSGVPPAKGVTPALQKEADEHLFLRYLELDPPDDAAAPKKPARPGRTPFTTTKKLARGSAGGFGFTVIWTKPPRVERLAPGGAAERAGLKIGDYIVFVNNKNVVLYEQEEIRNLIKSAGPVLNLETFRRVPYNGTGPRPLPAPLAAPSLPPCSPPAAPRSPRAPPSPAAPARPATACSSTSQSLDRRKLHLPQVTFSKETLPLAPGLSTDARRRALMAVVAREQHYATTLQFGMIRFVSPLAERADLISLNDHQLLFQNIEEILRLTEDILEAVVQEESEFHTSTVVAVYLQKTPLFLSLYKKYCLGLKRADCVLVKKSKDPSGAFSRFCTSPPIPRRRPDITSLVHKPLEQFRELLRLMRAAVAAAGAGPYDALEKKQLQLIVEQLQHAYQDVTAGSGLMGLAGDGKPLLSVADLESRLVFTRCKPFVLSIPGRQWIFGGELSKVEGRAIRPYWALLFTDLLLFATVSRDRVLFVTEEPVALGSVSDAQFNVRKKAIEFRLILGRPGGDSPLVSCSPRTPFRTRTIVLRAPSIDLKAVWQSLLQRQIYRAHTMSTPLGSPLDSPDPQLTFSLATLDSQQRQVSAASFQRHSSLALLPASSYRSHLNMLVEERSEKVEVRVSFDVRTTNSESPLPQPVRGPLSSVWKTAPTPDTPSANLSPADSQTFSSHFVSEDSIEKNDKYDRYDRPSPSAQLTPEGGERYSDSSPCGWESFEADLAMVDLEIDPSYKHAVEERVFLPEAACVVPASPTPPAHREL</sequence>
<evidence type="ECO:0000256" key="1">
    <source>
        <dbReference type="SAM" id="MobiDB-lite"/>
    </source>
</evidence>
<dbReference type="SMART" id="SM00228">
    <property type="entry name" value="PDZ"/>
    <property type="match status" value="1"/>
</dbReference>
<proteinExistence type="predicted"/>
<feature type="region of interest" description="Disordered" evidence="1">
    <location>
        <begin position="314"/>
        <end position="360"/>
    </location>
</feature>
<keyword evidence="5" id="KW-1185">Reference proteome</keyword>
<comment type="caution">
    <text evidence="4">The sequence shown here is derived from an EMBL/GenBank/DDBJ whole genome shotgun (WGS) entry which is preliminary data.</text>
</comment>
<feature type="region of interest" description="Disordered" evidence="1">
    <location>
        <begin position="209"/>
        <end position="228"/>
    </location>
</feature>
<feature type="compositionally biased region" description="Basic and acidic residues" evidence="1">
    <location>
        <begin position="123"/>
        <end position="133"/>
    </location>
</feature>
<dbReference type="EMBL" id="CAJHNJ030000012">
    <property type="protein sequence ID" value="CAG9109806.1"/>
    <property type="molecule type" value="Genomic_DNA"/>
</dbReference>
<dbReference type="GO" id="GO:0005634">
    <property type="term" value="C:nucleus"/>
    <property type="evidence" value="ECO:0007669"/>
    <property type="project" value="TreeGrafter"/>
</dbReference>
<gene>
    <name evidence="4" type="ORF">PLXY2_LOCUS4356</name>
</gene>
<feature type="region of interest" description="Disordered" evidence="1">
    <location>
        <begin position="115"/>
        <end position="164"/>
    </location>
</feature>
<feature type="domain" description="DH" evidence="2">
    <location>
        <begin position="387"/>
        <end position="573"/>
    </location>
</feature>
<dbReference type="SMART" id="SM00325">
    <property type="entry name" value="RhoGEF"/>
    <property type="match status" value="1"/>
</dbReference>
<dbReference type="InterPro" id="IPR001478">
    <property type="entry name" value="PDZ"/>
</dbReference>
<dbReference type="Pfam" id="PF00595">
    <property type="entry name" value="PDZ"/>
    <property type="match status" value="1"/>
</dbReference>
<accession>A0A8S4E1K0</accession>
<dbReference type="PANTHER" id="PTHR46848">
    <property type="entry name" value="REGULATOR OF G-PROTEIN SIGNALING 3"/>
    <property type="match status" value="1"/>
</dbReference>
<dbReference type="SUPFAM" id="SSF50156">
    <property type="entry name" value="PDZ domain-like"/>
    <property type="match status" value="1"/>
</dbReference>
<dbReference type="CDD" id="cd00136">
    <property type="entry name" value="PDZ_canonical"/>
    <property type="match status" value="1"/>
</dbReference>